<reference evidence="1" key="1">
    <citation type="submission" date="2023-11" db="EMBL/GenBank/DDBJ databases">
        <title>The genome sequences of three competitors of mushroom-forming fungi.</title>
        <authorList>
            <person name="Beijen E."/>
            <person name="Ohm R.A."/>
        </authorList>
    </citation>
    <scope>NUCLEOTIDE SEQUENCE</scope>
    <source>
        <strain evidence="1">CBS 100526</strain>
    </source>
</reference>
<keyword evidence="2" id="KW-1185">Reference proteome</keyword>
<organism evidence="1 2">
    <name type="scientific">Trichoderma aggressivum f. europaeum</name>
    <dbReference type="NCBI Taxonomy" id="173218"/>
    <lineage>
        <taxon>Eukaryota</taxon>
        <taxon>Fungi</taxon>
        <taxon>Dikarya</taxon>
        <taxon>Ascomycota</taxon>
        <taxon>Pezizomycotina</taxon>
        <taxon>Sordariomycetes</taxon>
        <taxon>Hypocreomycetidae</taxon>
        <taxon>Hypocreales</taxon>
        <taxon>Hypocreaceae</taxon>
        <taxon>Trichoderma</taxon>
    </lineage>
</organism>
<dbReference type="GeneID" id="87922086"/>
<dbReference type="RefSeq" id="XP_062753502.1">
    <property type="nucleotide sequence ID" value="XM_062902181.1"/>
</dbReference>
<dbReference type="EMBL" id="JAWRVG010000033">
    <property type="protein sequence ID" value="KAK4068202.1"/>
    <property type="molecule type" value="Genomic_DNA"/>
</dbReference>
<dbReference type="Proteomes" id="UP001273209">
    <property type="component" value="Unassembled WGS sequence"/>
</dbReference>
<comment type="caution">
    <text evidence="1">The sequence shown here is derived from an EMBL/GenBank/DDBJ whole genome shotgun (WGS) entry which is preliminary data.</text>
</comment>
<accession>A0AAE1M2R3</accession>
<protein>
    <submittedName>
        <fullName evidence="1">Uncharacterized protein</fullName>
    </submittedName>
</protein>
<proteinExistence type="predicted"/>
<sequence length="185" mass="19974">MTPVWRFLAFQSSDLRPNALELQYDARSELLEEIKINMKTAHSCLYLHYIVILREAVLSYDHLAVDNTSMLEQRGSLASSFAQAIQASQDHGVIKVAQYLDATKLLHASASAAALCAVAGAPQLCTPPWRRAAPASTCSVPADQLPSLQPLPDAGCPASQGCLIGCPDPLKRPAGKHVRNASRRT</sequence>
<evidence type="ECO:0000313" key="1">
    <source>
        <dbReference type="EMBL" id="KAK4068202.1"/>
    </source>
</evidence>
<gene>
    <name evidence="1" type="ORF">Triagg1_7445</name>
</gene>
<dbReference type="AlphaFoldDB" id="A0AAE1M2R3"/>
<evidence type="ECO:0000313" key="2">
    <source>
        <dbReference type="Proteomes" id="UP001273209"/>
    </source>
</evidence>
<name>A0AAE1M2R3_9HYPO</name>